<comment type="caution">
    <text evidence="1">The sequence shown here is derived from an EMBL/GenBank/DDBJ whole genome shotgun (WGS) entry which is preliminary data.</text>
</comment>
<keyword evidence="2" id="KW-1185">Reference proteome</keyword>
<accession>A0A4U5PEC3</accession>
<reference evidence="1 2" key="2">
    <citation type="journal article" date="2019" name="G3 (Bethesda)">
        <title>Hybrid Assembly of the Genome of the Entomopathogenic Nematode Steinernema carpocapsae Identifies the X-Chromosome.</title>
        <authorList>
            <person name="Serra L."/>
            <person name="Macchietto M."/>
            <person name="Macias-Munoz A."/>
            <person name="McGill C.J."/>
            <person name="Rodriguez I.M."/>
            <person name="Rodriguez B."/>
            <person name="Murad R."/>
            <person name="Mortazavi A."/>
        </authorList>
    </citation>
    <scope>NUCLEOTIDE SEQUENCE [LARGE SCALE GENOMIC DNA]</scope>
    <source>
        <strain evidence="1 2">ALL</strain>
    </source>
</reference>
<proteinExistence type="predicted"/>
<dbReference type="AlphaFoldDB" id="A0A4U5PEC3"/>
<organism evidence="1 2">
    <name type="scientific">Steinernema carpocapsae</name>
    <name type="common">Entomopathogenic nematode</name>
    <dbReference type="NCBI Taxonomy" id="34508"/>
    <lineage>
        <taxon>Eukaryota</taxon>
        <taxon>Metazoa</taxon>
        <taxon>Ecdysozoa</taxon>
        <taxon>Nematoda</taxon>
        <taxon>Chromadorea</taxon>
        <taxon>Rhabditida</taxon>
        <taxon>Tylenchina</taxon>
        <taxon>Panagrolaimomorpha</taxon>
        <taxon>Strongyloidoidea</taxon>
        <taxon>Steinernematidae</taxon>
        <taxon>Steinernema</taxon>
    </lineage>
</organism>
<protein>
    <submittedName>
        <fullName evidence="1">Uncharacterized protein</fullName>
    </submittedName>
</protein>
<sequence>MPLVTNEELLRITKRKLENIVDNAKKKKYQNVRRLVILKQMMGRLQKFPKEKRLRVVTGEETQEREDENELEEGNPVLEIANETPKKTLFGKIVSYFFSFLWKVN</sequence>
<reference evidence="1 2" key="1">
    <citation type="journal article" date="2015" name="Genome Biol.">
        <title>Comparative genomics of Steinernema reveals deeply conserved gene regulatory networks.</title>
        <authorList>
            <person name="Dillman A.R."/>
            <person name="Macchietto M."/>
            <person name="Porter C.F."/>
            <person name="Rogers A."/>
            <person name="Williams B."/>
            <person name="Antoshechkin I."/>
            <person name="Lee M.M."/>
            <person name="Goodwin Z."/>
            <person name="Lu X."/>
            <person name="Lewis E.E."/>
            <person name="Goodrich-Blair H."/>
            <person name="Stock S.P."/>
            <person name="Adams B.J."/>
            <person name="Sternberg P.W."/>
            <person name="Mortazavi A."/>
        </authorList>
    </citation>
    <scope>NUCLEOTIDE SEQUENCE [LARGE SCALE GENOMIC DNA]</scope>
    <source>
        <strain evidence="1 2">ALL</strain>
    </source>
</reference>
<name>A0A4U5PEC3_STECR</name>
<evidence type="ECO:0000313" key="1">
    <source>
        <dbReference type="EMBL" id="TKR94750.1"/>
    </source>
</evidence>
<gene>
    <name evidence="1" type="ORF">L596_009001</name>
</gene>
<evidence type="ECO:0000313" key="2">
    <source>
        <dbReference type="Proteomes" id="UP000298663"/>
    </source>
</evidence>
<dbReference type="EMBL" id="AZBU02000002">
    <property type="protein sequence ID" value="TKR94750.1"/>
    <property type="molecule type" value="Genomic_DNA"/>
</dbReference>
<dbReference type="Proteomes" id="UP000298663">
    <property type="component" value="Unassembled WGS sequence"/>
</dbReference>